<evidence type="ECO:0000313" key="3">
    <source>
        <dbReference type="Proteomes" id="UP001234178"/>
    </source>
</evidence>
<feature type="region of interest" description="Disordered" evidence="1">
    <location>
        <begin position="20"/>
        <end position="45"/>
    </location>
</feature>
<comment type="caution">
    <text evidence="2">The sequence shown here is derived from an EMBL/GenBank/DDBJ whole genome shotgun (WGS) entry which is preliminary data.</text>
</comment>
<evidence type="ECO:0000313" key="2">
    <source>
        <dbReference type="EMBL" id="KAK4021588.1"/>
    </source>
</evidence>
<dbReference type="EMBL" id="JAOYFB010000036">
    <property type="protein sequence ID" value="KAK4021588.1"/>
    <property type="molecule type" value="Genomic_DNA"/>
</dbReference>
<evidence type="ECO:0000256" key="1">
    <source>
        <dbReference type="SAM" id="MobiDB-lite"/>
    </source>
</evidence>
<gene>
    <name evidence="2" type="ORF">OUZ56_003500</name>
</gene>
<protein>
    <submittedName>
        <fullName evidence="2">Uncharacterized protein</fullName>
    </submittedName>
</protein>
<reference evidence="2 3" key="1">
    <citation type="journal article" date="2023" name="Nucleic Acids Res.">
        <title>The hologenome of Daphnia magna reveals possible DNA methylation and microbiome-mediated evolution of the host genome.</title>
        <authorList>
            <person name="Chaturvedi A."/>
            <person name="Li X."/>
            <person name="Dhandapani V."/>
            <person name="Marshall H."/>
            <person name="Kissane S."/>
            <person name="Cuenca-Cambronero M."/>
            <person name="Asole G."/>
            <person name="Calvet F."/>
            <person name="Ruiz-Romero M."/>
            <person name="Marangio P."/>
            <person name="Guigo R."/>
            <person name="Rago D."/>
            <person name="Mirbahai L."/>
            <person name="Eastwood N."/>
            <person name="Colbourne J.K."/>
            <person name="Zhou J."/>
            <person name="Mallon E."/>
            <person name="Orsini L."/>
        </authorList>
    </citation>
    <scope>NUCLEOTIDE SEQUENCE [LARGE SCALE GENOMIC DNA]</scope>
    <source>
        <strain evidence="2">LRV0_1</strain>
    </source>
</reference>
<sequence length="98" mass="11514">MLDNQKCGLTLVIKRITIKEKEEKREEKEKEEEEKEEKKKEGEEMTIEEEDIVIIDVDPDDLIGLYHKRTSTPHSVQNYNFFGTLQKLCTPLSGHKTH</sequence>
<organism evidence="2 3">
    <name type="scientific">Daphnia magna</name>
    <dbReference type="NCBI Taxonomy" id="35525"/>
    <lineage>
        <taxon>Eukaryota</taxon>
        <taxon>Metazoa</taxon>
        <taxon>Ecdysozoa</taxon>
        <taxon>Arthropoda</taxon>
        <taxon>Crustacea</taxon>
        <taxon>Branchiopoda</taxon>
        <taxon>Diplostraca</taxon>
        <taxon>Cladocera</taxon>
        <taxon>Anomopoda</taxon>
        <taxon>Daphniidae</taxon>
        <taxon>Daphnia</taxon>
    </lineage>
</organism>
<name>A0ABR0A8X1_9CRUS</name>
<keyword evidence="3" id="KW-1185">Reference proteome</keyword>
<proteinExistence type="predicted"/>
<dbReference type="Proteomes" id="UP001234178">
    <property type="component" value="Unassembled WGS sequence"/>
</dbReference>
<accession>A0ABR0A8X1</accession>